<evidence type="ECO:0000313" key="4">
    <source>
        <dbReference type="Proteomes" id="UP001162640"/>
    </source>
</evidence>
<dbReference type="EMBL" id="BLQM01000553">
    <property type="protein sequence ID" value="GMH94322.1"/>
    <property type="molecule type" value="Genomic_DNA"/>
</dbReference>
<evidence type="ECO:0000256" key="1">
    <source>
        <dbReference type="SAM" id="MobiDB-lite"/>
    </source>
</evidence>
<sequence length="541" mass="59903">MTYYTNQGSANPSPTNLLRIASDNTAIRSRACLSLALIFTDILPSHRLTLHTSAEKVSKDVRVKRLHENRLLTSYTQYVKYLCGDKSSWSTKSLCKLMKGAQEFNLISEIMKEVVFRGFRTKDPSIYNLISTTLTQTFTTNQTYDLTTLTVSHLKSTFLKYLKAVSPTSTSPITQTPEYPLIHTLTSIKIKAVATEIEAAKILQRSSAKERKKGSLDQQVEDDVLNESGAKSKLAINQGQIINNICTIYFEGLQSSVERESELNVNLCVKGLTNFGHLINIEVINRLMRVFKRLLVGDEGVVKYNIGVLSSLSCVLCCYSLSKHEVEETKDGGWLIDAVYKTLLRADGGGKEEVETVLKCLEEGVLKRREIRRGHVQGLIKKLLSVSLNTGTGSGSAAIITMCRMIVSRYKGTERGVEVEDCMGEGYDGGTEDVGMSNPFGEGGGFWELGLEKFSYQPEVRNQANGLAKQSRLDTQPQKVHEREVKREETIAFPLKEPKKHPLLKGMVGMGAGSGKKRRRGLGEAKFVKGGDGGKKVKIVV</sequence>
<comment type="caution">
    <text evidence="3">The sequence shown here is derived from an EMBL/GenBank/DDBJ whole genome shotgun (WGS) entry which is preliminary data.</text>
</comment>
<feature type="region of interest" description="Disordered" evidence="1">
    <location>
        <begin position="511"/>
        <end position="533"/>
    </location>
</feature>
<evidence type="ECO:0000313" key="3">
    <source>
        <dbReference type="EMBL" id="GMH94322.1"/>
    </source>
</evidence>
<proteinExistence type="predicted"/>
<organism evidence="3 4">
    <name type="scientific">Triparma laevis f. inornata</name>
    <dbReference type="NCBI Taxonomy" id="1714386"/>
    <lineage>
        <taxon>Eukaryota</taxon>
        <taxon>Sar</taxon>
        <taxon>Stramenopiles</taxon>
        <taxon>Ochrophyta</taxon>
        <taxon>Bolidophyceae</taxon>
        <taxon>Parmales</taxon>
        <taxon>Triparmaceae</taxon>
        <taxon>Triparma</taxon>
    </lineage>
</organism>
<dbReference type="GO" id="GO:0005730">
    <property type="term" value="C:nucleolus"/>
    <property type="evidence" value="ECO:0007669"/>
    <property type="project" value="TreeGrafter"/>
</dbReference>
<dbReference type="GO" id="GO:0003682">
    <property type="term" value="F:chromatin binding"/>
    <property type="evidence" value="ECO:0007669"/>
    <property type="project" value="TreeGrafter"/>
</dbReference>
<accession>A0A9W7EXQ5</accession>
<protein>
    <recommendedName>
        <fullName evidence="2">Nucleolar complex-associated protein 3 N-terminal domain-containing protein</fullName>
    </recommendedName>
</protein>
<name>A0A9W7EXQ5_9STRA</name>
<dbReference type="Proteomes" id="UP001162640">
    <property type="component" value="Unassembled WGS sequence"/>
</dbReference>
<evidence type="ECO:0000259" key="2">
    <source>
        <dbReference type="Pfam" id="PF07540"/>
    </source>
</evidence>
<dbReference type="InterPro" id="IPR016903">
    <property type="entry name" value="Nucleolar_cplx-assoc_3"/>
</dbReference>
<feature type="domain" description="Nucleolar complex-associated protein 3 N-terminal" evidence="2">
    <location>
        <begin position="18"/>
        <end position="78"/>
    </location>
</feature>
<dbReference type="AlphaFoldDB" id="A0A9W7EXQ5"/>
<dbReference type="PANTHER" id="PTHR14428">
    <property type="entry name" value="NUCLEOLAR COMPLEX PROTEIN 3"/>
    <property type="match status" value="1"/>
</dbReference>
<gene>
    <name evidence="3" type="ORF">TL16_g12875</name>
</gene>
<dbReference type="Pfam" id="PF07540">
    <property type="entry name" value="NOC3p"/>
    <property type="match status" value="1"/>
</dbReference>
<dbReference type="GO" id="GO:0006270">
    <property type="term" value="P:DNA replication initiation"/>
    <property type="evidence" value="ECO:0007669"/>
    <property type="project" value="TreeGrafter"/>
</dbReference>
<dbReference type="InterPro" id="IPR011501">
    <property type="entry name" value="Noc3_N"/>
</dbReference>
<reference evidence="4" key="1">
    <citation type="journal article" date="2023" name="Commun. Biol.">
        <title>Genome analysis of Parmales, the sister group of diatoms, reveals the evolutionary specialization of diatoms from phago-mixotrophs to photoautotrophs.</title>
        <authorList>
            <person name="Ban H."/>
            <person name="Sato S."/>
            <person name="Yoshikawa S."/>
            <person name="Yamada K."/>
            <person name="Nakamura Y."/>
            <person name="Ichinomiya M."/>
            <person name="Sato N."/>
            <person name="Blanc-Mathieu R."/>
            <person name="Endo H."/>
            <person name="Kuwata A."/>
            <person name="Ogata H."/>
        </authorList>
    </citation>
    <scope>NUCLEOTIDE SEQUENCE [LARGE SCALE GENOMIC DNA]</scope>
</reference>
<feature type="compositionally biased region" description="Basic and acidic residues" evidence="1">
    <location>
        <begin position="521"/>
        <end position="533"/>
    </location>
</feature>
<dbReference type="PANTHER" id="PTHR14428:SF5">
    <property type="entry name" value="NUCLEOLAR COMPLEX PROTEIN 3 HOMOLOG"/>
    <property type="match status" value="1"/>
</dbReference>